<organism evidence="2 3">
    <name type="scientific">Trichlorobacter thiogenes</name>
    <dbReference type="NCBI Taxonomy" id="115783"/>
    <lineage>
        <taxon>Bacteria</taxon>
        <taxon>Pseudomonadati</taxon>
        <taxon>Thermodesulfobacteriota</taxon>
        <taxon>Desulfuromonadia</taxon>
        <taxon>Geobacterales</taxon>
        <taxon>Geobacteraceae</taxon>
        <taxon>Trichlorobacter</taxon>
    </lineage>
</organism>
<evidence type="ECO:0000259" key="1">
    <source>
        <dbReference type="Pfam" id="PF00582"/>
    </source>
</evidence>
<gene>
    <name evidence="2" type="ORF">SAMN02745119_01217</name>
</gene>
<feature type="domain" description="UspA" evidence="1">
    <location>
        <begin position="143"/>
        <end position="265"/>
    </location>
</feature>
<dbReference type="Gene3D" id="3.40.50.12370">
    <property type="match status" value="1"/>
</dbReference>
<evidence type="ECO:0000313" key="3">
    <source>
        <dbReference type="Proteomes" id="UP000190102"/>
    </source>
</evidence>
<dbReference type="AlphaFoldDB" id="A0A1T4MBX9"/>
<keyword evidence="3" id="KW-1185">Reference proteome</keyword>
<dbReference type="OrthoDB" id="5393836at2"/>
<name>A0A1T4MBX9_9BACT</name>
<dbReference type="STRING" id="115783.SAMN02745119_01217"/>
<dbReference type="SUPFAM" id="SSF52402">
    <property type="entry name" value="Adenine nucleotide alpha hydrolases-like"/>
    <property type="match status" value="2"/>
</dbReference>
<proteinExistence type="predicted"/>
<sequence>MLTDIIAHMDRGAGCTARLMAAINLALRHGARLKGLYVITHPHYASNSDYLTDFAQVREFFINATSKAGIEAEWLLVDWATVGTPLSQVVTSHCYYADTILVGQPAQLHNRRTSLDFHESLILGAGRPVVVFPASGDIFQFGERILVAWKGGRESVRAVNDALPFLQTAADVSIIAVVSNHTDQSLEEQSMLKLQKHLERCRVAVRTETVFMQKGTVAEVLLEQTAQEKVDLIVLGGFAYKSNRAPVLSPLTQELLIKTPVPLLISH</sequence>
<evidence type="ECO:0000313" key="2">
    <source>
        <dbReference type="EMBL" id="SJZ64288.1"/>
    </source>
</evidence>
<dbReference type="Proteomes" id="UP000190102">
    <property type="component" value="Unassembled WGS sequence"/>
</dbReference>
<dbReference type="InterPro" id="IPR006016">
    <property type="entry name" value="UspA"/>
</dbReference>
<accession>A0A1T4MBX9</accession>
<reference evidence="3" key="1">
    <citation type="submission" date="2017-02" db="EMBL/GenBank/DDBJ databases">
        <authorList>
            <person name="Varghese N."/>
            <person name="Submissions S."/>
        </authorList>
    </citation>
    <scope>NUCLEOTIDE SEQUENCE [LARGE SCALE GENOMIC DNA]</scope>
    <source>
        <strain evidence="3">ATCC BAA-34</strain>
    </source>
</reference>
<protein>
    <submittedName>
        <fullName evidence="2">Universal stress protein family protein</fullName>
    </submittedName>
</protein>
<dbReference type="Pfam" id="PF00582">
    <property type="entry name" value="Usp"/>
    <property type="match status" value="1"/>
</dbReference>
<dbReference type="EMBL" id="FUWR01000005">
    <property type="protein sequence ID" value="SJZ64288.1"/>
    <property type="molecule type" value="Genomic_DNA"/>
</dbReference>
<dbReference type="CDD" id="cd00293">
    <property type="entry name" value="USP-like"/>
    <property type="match status" value="1"/>
</dbReference>